<dbReference type="SUPFAM" id="SSF52980">
    <property type="entry name" value="Restriction endonuclease-like"/>
    <property type="match status" value="1"/>
</dbReference>
<proteinExistence type="predicted"/>
<reference evidence="2 3" key="1">
    <citation type="journal article" date="2015" name="Int. J. Syst. Evol. Microbiol.">
        <title>Revisiting Corynebacterium glyciniphilum (ex Kubota et al., 1972) sp. nov., nom. rev., isolated from putrefied banana.</title>
        <authorList>
            <person name="Al-Dilaimi A."/>
            <person name="Bednarz H."/>
            <person name="Lomker A."/>
            <person name="Niehaus K."/>
            <person name="Kalinowski J."/>
            <person name="Ruckert C."/>
        </authorList>
    </citation>
    <scope>NUCLEOTIDE SEQUENCE [LARGE SCALE GENOMIC DNA]</scope>
    <source>
        <strain evidence="2">AJ 3170</strain>
    </source>
</reference>
<dbReference type="STRING" id="1404245.CGLY_12650"/>
<name>X5EC45_9CORY</name>
<feature type="domain" description="DUF559" evidence="1">
    <location>
        <begin position="280"/>
        <end position="330"/>
    </location>
</feature>
<dbReference type="Pfam" id="PF04480">
    <property type="entry name" value="DUF559"/>
    <property type="match status" value="1"/>
</dbReference>
<accession>X5EC45</accession>
<organism evidence="2 3">
    <name type="scientific">Corynebacterium glyciniphilum AJ 3170</name>
    <dbReference type="NCBI Taxonomy" id="1404245"/>
    <lineage>
        <taxon>Bacteria</taxon>
        <taxon>Bacillati</taxon>
        <taxon>Actinomycetota</taxon>
        <taxon>Actinomycetes</taxon>
        <taxon>Mycobacteriales</taxon>
        <taxon>Corynebacteriaceae</taxon>
        <taxon>Corynebacterium</taxon>
    </lineage>
</organism>
<evidence type="ECO:0000259" key="1">
    <source>
        <dbReference type="Pfam" id="PF04480"/>
    </source>
</evidence>
<dbReference type="HOGENOM" id="CLU_059338_0_0_11"/>
<dbReference type="InterPro" id="IPR011335">
    <property type="entry name" value="Restrct_endonuc-II-like"/>
</dbReference>
<dbReference type="AlphaFoldDB" id="X5EC45"/>
<sequence length="352" mass="39126">MGNTARPRGRGPTYTRRVMPTVTPQIRSELRASGTVSDWKLRHRYVQVAFNVVVPMPEDGHDPDSFGGFGSDVMVRALAHHLLRPDAVLGGWGAAAAHGLRPDWADHAPVVLLSGNKHRRSAVTAEAARVPMYPVIQPLPENVEVTSPVVGYPNLRVVTPPVAAAQCLWTILTSRHEWWVHDVPGMTRKEVRAVQFIDAFAQCTWITRAEILEASAGLVNRKELAPLLDIADDGAQSPMETVMRLMVRDLLPAPYSWTSQTRVDLEPGAPGSWPRHTLPDLGCRELKIAVYYDGAHHLSHSQTDVDFDQFLALRDLGWEVLRFTKHHLRTPGELRELVMNAIRRALSSLATS</sequence>
<dbReference type="Gene3D" id="3.40.960.10">
    <property type="entry name" value="VSR Endonuclease"/>
    <property type="match status" value="1"/>
</dbReference>
<dbReference type="EMBL" id="CP006842">
    <property type="protein sequence ID" value="AHW64970.1"/>
    <property type="molecule type" value="Genomic_DNA"/>
</dbReference>
<dbReference type="InterPro" id="IPR007569">
    <property type="entry name" value="DUF559"/>
</dbReference>
<protein>
    <recommendedName>
        <fullName evidence="1">DUF559 domain-containing protein</fullName>
    </recommendedName>
</protein>
<keyword evidence="3" id="KW-1185">Reference proteome</keyword>
<dbReference type="eggNOG" id="COG2852">
    <property type="taxonomic scope" value="Bacteria"/>
</dbReference>
<evidence type="ECO:0000313" key="2">
    <source>
        <dbReference type="EMBL" id="AHW64970.1"/>
    </source>
</evidence>
<dbReference type="KEGG" id="cgy:CGLY_12650"/>
<dbReference type="Proteomes" id="UP000023703">
    <property type="component" value="Chromosome"/>
</dbReference>
<gene>
    <name evidence="2" type="ORF">CGLY_12650</name>
</gene>
<evidence type="ECO:0000313" key="3">
    <source>
        <dbReference type="Proteomes" id="UP000023703"/>
    </source>
</evidence>